<feature type="chain" id="PRO_5044756873" evidence="2">
    <location>
        <begin position="23"/>
        <end position="103"/>
    </location>
</feature>
<dbReference type="Proteomes" id="UP001623348">
    <property type="component" value="Unassembled WGS sequence"/>
</dbReference>
<feature type="signal peptide" evidence="2">
    <location>
        <begin position="1"/>
        <end position="22"/>
    </location>
</feature>
<feature type="transmembrane region" description="Helical" evidence="1">
    <location>
        <begin position="49"/>
        <end position="70"/>
    </location>
</feature>
<comment type="caution">
    <text evidence="3">The sequence shown here is derived from an EMBL/GenBank/DDBJ whole genome shotgun (WGS) entry which is preliminary data.</text>
</comment>
<evidence type="ECO:0000313" key="4">
    <source>
        <dbReference type="Proteomes" id="UP001623348"/>
    </source>
</evidence>
<evidence type="ECO:0000256" key="2">
    <source>
        <dbReference type="SAM" id="SignalP"/>
    </source>
</evidence>
<name>A0ABC9XUK4_GRUJA</name>
<reference evidence="3 4" key="1">
    <citation type="submission" date="2024-06" db="EMBL/GenBank/DDBJ databases">
        <title>The draft genome of Grus japonensis, version 3.</title>
        <authorList>
            <person name="Nabeshima K."/>
            <person name="Suzuki S."/>
            <person name="Onuma M."/>
        </authorList>
    </citation>
    <scope>NUCLEOTIDE SEQUENCE [LARGE SCALE GENOMIC DNA]</scope>
    <source>
        <strain evidence="3 4">451A</strain>
    </source>
</reference>
<keyword evidence="1" id="KW-0472">Membrane</keyword>
<keyword evidence="4" id="KW-1185">Reference proteome</keyword>
<organism evidence="3 4">
    <name type="scientific">Grus japonensis</name>
    <name type="common">Japanese crane</name>
    <name type="synonym">Red-crowned crane</name>
    <dbReference type="NCBI Taxonomy" id="30415"/>
    <lineage>
        <taxon>Eukaryota</taxon>
        <taxon>Metazoa</taxon>
        <taxon>Chordata</taxon>
        <taxon>Craniata</taxon>
        <taxon>Vertebrata</taxon>
        <taxon>Euteleostomi</taxon>
        <taxon>Archelosauria</taxon>
        <taxon>Archosauria</taxon>
        <taxon>Dinosauria</taxon>
        <taxon>Saurischia</taxon>
        <taxon>Theropoda</taxon>
        <taxon>Coelurosauria</taxon>
        <taxon>Aves</taxon>
        <taxon>Neognathae</taxon>
        <taxon>Neoaves</taxon>
        <taxon>Gruiformes</taxon>
        <taxon>Gruidae</taxon>
        <taxon>Grus</taxon>
    </lineage>
</organism>
<evidence type="ECO:0000256" key="1">
    <source>
        <dbReference type="SAM" id="Phobius"/>
    </source>
</evidence>
<keyword evidence="1" id="KW-0812">Transmembrane</keyword>
<dbReference type="EMBL" id="BAAFJT010000031">
    <property type="protein sequence ID" value="GAB0201430.1"/>
    <property type="molecule type" value="Genomic_DNA"/>
</dbReference>
<keyword evidence="1" id="KW-1133">Transmembrane helix</keyword>
<evidence type="ECO:0000313" key="3">
    <source>
        <dbReference type="EMBL" id="GAB0201430.1"/>
    </source>
</evidence>
<protein>
    <submittedName>
        <fullName evidence="3">Uncharacterized protein</fullName>
    </submittedName>
</protein>
<dbReference type="AlphaFoldDB" id="A0ABC9XUK4"/>
<sequence length="103" mass="10945">MQAAWLLLLALGLPACPPGCRCPGGAPPGLPPTAGRNETLAGGRRAPDAAVLAAVGGWLGAVLVYVGWYVRRSRAETRLHLEYLRALPCEAPSPKEEEEEEEE</sequence>
<gene>
    <name evidence="3" type="ORF">GRJ2_002608600</name>
</gene>
<keyword evidence="2" id="KW-0732">Signal</keyword>
<proteinExistence type="predicted"/>
<accession>A0ABC9XUK4</accession>